<dbReference type="InterPro" id="IPR050796">
    <property type="entry name" value="SCF_F-box_component"/>
</dbReference>
<dbReference type="InterPro" id="IPR017451">
    <property type="entry name" value="F-box-assoc_interact_dom"/>
</dbReference>
<dbReference type="EMBL" id="JAGKQM010000005">
    <property type="protein sequence ID" value="KAH0926894.1"/>
    <property type="molecule type" value="Genomic_DNA"/>
</dbReference>
<organism evidence="2 4">
    <name type="scientific">Brassica napus</name>
    <name type="common">Rape</name>
    <dbReference type="NCBI Taxonomy" id="3708"/>
    <lineage>
        <taxon>Eukaryota</taxon>
        <taxon>Viridiplantae</taxon>
        <taxon>Streptophyta</taxon>
        <taxon>Embryophyta</taxon>
        <taxon>Tracheophyta</taxon>
        <taxon>Spermatophyta</taxon>
        <taxon>Magnoliopsida</taxon>
        <taxon>eudicotyledons</taxon>
        <taxon>Gunneridae</taxon>
        <taxon>Pentapetalae</taxon>
        <taxon>rosids</taxon>
        <taxon>malvids</taxon>
        <taxon>Brassicales</taxon>
        <taxon>Brassicaceae</taxon>
        <taxon>Brassiceae</taxon>
        <taxon>Brassica</taxon>
    </lineage>
</organism>
<dbReference type="PANTHER" id="PTHR31672">
    <property type="entry name" value="BNACNNG10540D PROTEIN"/>
    <property type="match status" value="1"/>
</dbReference>
<dbReference type="EMBL" id="JAGKQM010002724">
    <property type="protein sequence ID" value="KAH0847872.1"/>
    <property type="molecule type" value="Genomic_DNA"/>
</dbReference>
<dbReference type="PANTHER" id="PTHR31672:SF13">
    <property type="entry name" value="F-BOX PROTEIN CPR30-LIKE"/>
    <property type="match status" value="1"/>
</dbReference>
<gene>
    <name evidence="3" type="ORF">HID58_019150</name>
    <name evidence="2" type="ORF">HID58_091664</name>
</gene>
<comment type="caution">
    <text evidence="2">The sequence shown here is derived from an EMBL/GenBank/DDBJ whole genome shotgun (WGS) entry which is preliminary data.</text>
</comment>
<dbReference type="CDD" id="cd22157">
    <property type="entry name" value="F-box_AtFBW1-like"/>
    <property type="match status" value="1"/>
</dbReference>
<dbReference type="SUPFAM" id="SSF81383">
    <property type="entry name" value="F-box domain"/>
    <property type="match status" value="1"/>
</dbReference>
<reference evidence="2 4" key="1">
    <citation type="submission" date="2021-05" db="EMBL/GenBank/DDBJ databases">
        <title>Genome Assembly of Synthetic Allotetraploid Brassica napus Reveals Homoeologous Exchanges between Subgenomes.</title>
        <authorList>
            <person name="Davis J.T."/>
        </authorList>
    </citation>
    <scope>NUCLEOTIDE SEQUENCE [LARGE SCALE GENOMIC DNA]</scope>
    <source>
        <strain evidence="4">cv. Da-Ae</strain>
        <tissue evidence="2">Seedling</tissue>
    </source>
</reference>
<name>A0ABQ7X168_BRANA</name>
<evidence type="ECO:0000313" key="4">
    <source>
        <dbReference type="Proteomes" id="UP000824890"/>
    </source>
</evidence>
<evidence type="ECO:0000259" key="1">
    <source>
        <dbReference type="PROSITE" id="PS50181"/>
    </source>
</evidence>
<accession>A0ABQ7X168</accession>
<dbReference type="Gene3D" id="1.20.1280.50">
    <property type="match status" value="1"/>
</dbReference>
<dbReference type="Proteomes" id="UP000824890">
    <property type="component" value="Unassembled WGS sequence"/>
</dbReference>
<dbReference type="NCBIfam" id="TIGR01640">
    <property type="entry name" value="F_box_assoc_1"/>
    <property type="match status" value="1"/>
</dbReference>
<evidence type="ECO:0000313" key="3">
    <source>
        <dbReference type="EMBL" id="KAH0926894.1"/>
    </source>
</evidence>
<evidence type="ECO:0000313" key="2">
    <source>
        <dbReference type="EMBL" id="KAH0847872.1"/>
    </source>
</evidence>
<keyword evidence="4" id="KW-1185">Reference proteome</keyword>
<dbReference type="InterPro" id="IPR011043">
    <property type="entry name" value="Gal_Oxase/kelch_b-propeller"/>
</dbReference>
<dbReference type="Pfam" id="PF07734">
    <property type="entry name" value="FBA_1"/>
    <property type="match status" value="2"/>
</dbReference>
<proteinExistence type="predicted"/>
<dbReference type="SUPFAM" id="SSF50965">
    <property type="entry name" value="Galactose oxidase, central domain"/>
    <property type="match status" value="1"/>
</dbReference>
<dbReference type="InterPro" id="IPR006527">
    <property type="entry name" value="F-box-assoc_dom_typ1"/>
</dbReference>
<dbReference type="PROSITE" id="PS50181">
    <property type="entry name" value="FBOX"/>
    <property type="match status" value="1"/>
</dbReference>
<dbReference type="SMART" id="SM00256">
    <property type="entry name" value="FBOX"/>
    <property type="match status" value="1"/>
</dbReference>
<sequence length="569" mass="65661">MTMMSDLPGDLLEEILCRVPAVSLKRLRSSCKRWNRLFNDKQFSTKHLDKAAKQSLVFKVTQYSRACLMSVNLHGTPSVEFKGELRLLGSHLNANQIKISRVFHCDGLLLCTISNDTRIVLWNPFTGKTRWIQPRSTKNSYALGSYKEPRCGTSSYKILSYRTYNDHEFEIYEINSNTWRTLDVTSIFKLLYIGTSVSFKGKTYWFASDREDEQLGMFLVSFDYTTERFGRLSLPCKYPVGFFHDVALSVVGEEKLSVLLQPRNTRGKEIWVTNKIDGTKEVSWRKFLTVDYPERDYWITFTCFWVDEEKKVALCCEKCMFDRNTKIKDLVYIAGEDNEVKLLDFGAVTFGSCWPVLDYFPSLAYIQPGGGLKKRKRERTTNTYALGSYKEPRCGTRLITYEHEFEIYDINSNTWRILDATSDFKLLFIGTSVFFEGKTYWFASDREDGQLGMFLRDLDACKCPSDFIQDAALSVVGEEKLSVLLRREESCPSYLMRNVCLNFERKDLVYIAGEDNEIKGIDFGAVTCGWPVEAKEKEVAPTFNLCVYFLDLIFAIDRKLITDDVVSFG</sequence>
<feature type="domain" description="F-box" evidence="1">
    <location>
        <begin position="1"/>
        <end position="48"/>
    </location>
</feature>
<protein>
    <recommendedName>
        <fullName evidence="1">F-box domain-containing protein</fullName>
    </recommendedName>
</protein>
<dbReference type="Pfam" id="PF00646">
    <property type="entry name" value="F-box"/>
    <property type="match status" value="1"/>
</dbReference>
<feature type="non-terminal residue" evidence="2">
    <location>
        <position position="569"/>
    </location>
</feature>
<dbReference type="InterPro" id="IPR036047">
    <property type="entry name" value="F-box-like_dom_sf"/>
</dbReference>
<dbReference type="InterPro" id="IPR001810">
    <property type="entry name" value="F-box_dom"/>
</dbReference>